<dbReference type="InterPro" id="IPR008274">
    <property type="entry name" value="AldOxase/xan_DH_MoCoBD1"/>
</dbReference>
<protein>
    <submittedName>
        <fullName evidence="4">Xanthine dehydrogenase molybdenum-binding subunit XdhA</fullName>
    </submittedName>
</protein>
<dbReference type="Pfam" id="PF20256">
    <property type="entry name" value="MoCoBD_2"/>
    <property type="match status" value="1"/>
</dbReference>
<dbReference type="InterPro" id="IPR037165">
    <property type="entry name" value="AldOxase/xan_DH_Mopterin-bd_sf"/>
</dbReference>
<reference evidence="4 5" key="1">
    <citation type="submission" date="2018-08" db="EMBL/GenBank/DDBJ databases">
        <title>A genome reference for cultivated species of the human gut microbiota.</title>
        <authorList>
            <person name="Zou Y."/>
            <person name="Xue W."/>
            <person name="Luo G."/>
        </authorList>
    </citation>
    <scope>NUCLEOTIDE SEQUENCE [LARGE SCALE GENOMIC DNA]</scope>
    <source>
        <strain evidence="4 5">TF05-11AC</strain>
    </source>
</reference>
<proteinExistence type="predicted"/>
<feature type="domain" description="Aldehyde oxidase/xanthine dehydrogenase a/b hammerhead" evidence="3">
    <location>
        <begin position="17"/>
        <end position="133"/>
    </location>
</feature>
<dbReference type="InterPro" id="IPR050028">
    <property type="entry name" value="XdhA_XDHase"/>
</dbReference>
<dbReference type="EMBL" id="QSSQ01000010">
    <property type="protein sequence ID" value="RGM04340.1"/>
    <property type="molecule type" value="Genomic_DNA"/>
</dbReference>
<evidence type="ECO:0000313" key="4">
    <source>
        <dbReference type="EMBL" id="RGM04340.1"/>
    </source>
</evidence>
<dbReference type="InterPro" id="IPR046867">
    <property type="entry name" value="AldOxase/xan_DH_MoCoBD2"/>
</dbReference>
<dbReference type="SUPFAM" id="SSF54665">
    <property type="entry name" value="CO dehydrogenase molybdoprotein N-domain-like"/>
    <property type="match status" value="1"/>
</dbReference>
<dbReference type="InterPro" id="IPR000674">
    <property type="entry name" value="Ald_Oxase/Xan_DH_a/b"/>
</dbReference>
<keyword evidence="2" id="KW-0560">Oxidoreductase</keyword>
<dbReference type="SUPFAM" id="SSF56003">
    <property type="entry name" value="Molybdenum cofactor-binding domain"/>
    <property type="match status" value="1"/>
</dbReference>
<dbReference type="Proteomes" id="UP000261257">
    <property type="component" value="Unassembled WGS sequence"/>
</dbReference>
<dbReference type="PANTHER" id="PTHR11908:SF132">
    <property type="entry name" value="ALDEHYDE OXIDASE 1-RELATED"/>
    <property type="match status" value="1"/>
</dbReference>
<evidence type="ECO:0000256" key="2">
    <source>
        <dbReference type="ARBA" id="ARBA00023002"/>
    </source>
</evidence>
<dbReference type="GO" id="GO:0005506">
    <property type="term" value="F:iron ion binding"/>
    <property type="evidence" value="ECO:0007669"/>
    <property type="project" value="InterPro"/>
</dbReference>
<dbReference type="SMART" id="SM01008">
    <property type="entry name" value="Ald_Xan_dh_C"/>
    <property type="match status" value="1"/>
</dbReference>
<keyword evidence="1" id="KW-0500">Molybdenum</keyword>
<dbReference type="AlphaFoldDB" id="A0A3E4U979"/>
<dbReference type="Pfam" id="PF02738">
    <property type="entry name" value="MoCoBD_1"/>
    <property type="match status" value="1"/>
</dbReference>
<dbReference type="Gene3D" id="3.30.365.10">
    <property type="entry name" value="Aldehyde oxidase/xanthine dehydrogenase, molybdopterin binding domain"/>
    <property type="match status" value="4"/>
</dbReference>
<accession>A0A3E4U979</accession>
<organism evidence="4 5">
    <name type="scientific">Hungatella hathewayi</name>
    <dbReference type="NCBI Taxonomy" id="154046"/>
    <lineage>
        <taxon>Bacteria</taxon>
        <taxon>Bacillati</taxon>
        <taxon>Bacillota</taxon>
        <taxon>Clostridia</taxon>
        <taxon>Lachnospirales</taxon>
        <taxon>Lachnospiraceae</taxon>
        <taxon>Hungatella</taxon>
    </lineage>
</organism>
<evidence type="ECO:0000259" key="3">
    <source>
        <dbReference type="SMART" id="SM01008"/>
    </source>
</evidence>
<dbReference type="NCBIfam" id="NF007426">
    <property type="entry name" value="PRK09970.1"/>
    <property type="match status" value="1"/>
</dbReference>
<dbReference type="RefSeq" id="WP_117621218.1">
    <property type="nucleotide sequence ID" value="NZ_QRQF01000013.1"/>
</dbReference>
<evidence type="ECO:0000313" key="5">
    <source>
        <dbReference type="Proteomes" id="UP000261257"/>
    </source>
</evidence>
<dbReference type="GO" id="GO:0002197">
    <property type="term" value="C:xanthine dehydrogenase complex"/>
    <property type="evidence" value="ECO:0007669"/>
    <property type="project" value="InterPro"/>
</dbReference>
<comment type="caution">
    <text evidence="4">The sequence shown here is derived from an EMBL/GenBank/DDBJ whole genome shotgun (WGS) entry which is preliminary data.</text>
</comment>
<dbReference type="InterPro" id="IPR036856">
    <property type="entry name" value="Ald_Oxase/Xan_DH_a/b_sf"/>
</dbReference>
<dbReference type="InterPro" id="IPR016208">
    <property type="entry name" value="Ald_Oxase/xanthine_DH-like"/>
</dbReference>
<dbReference type="Gene3D" id="3.90.1170.50">
    <property type="entry name" value="Aldehyde oxidase/xanthine dehydrogenase, a/b hammerhead"/>
    <property type="match status" value="1"/>
</dbReference>
<dbReference type="NCBIfam" id="NF043082">
    <property type="entry name" value="XdhA_XDHase"/>
    <property type="match status" value="1"/>
</dbReference>
<name>A0A3E4U979_9FIRM</name>
<dbReference type="Pfam" id="PF01315">
    <property type="entry name" value="Ald_Xan_dh_C"/>
    <property type="match status" value="1"/>
</dbReference>
<dbReference type="GO" id="GO:0004854">
    <property type="term" value="F:xanthine dehydrogenase activity"/>
    <property type="evidence" value="ECO:0007669"/>
    <property type="project" value="InterPro"/>
</dbReference>
<evidence type="ECO:0000256" key="1">
    <source>
        <dbReference type="ARBA" id="ARBA00022505"/>
    </source>
</evidence>
<dbReference type="PANTHER" id="PTHR11908">
    <property type="entry name" value="XANTHINE DEHYDROGENASE"/>
    <property type="match status" value="1"/>
</dbReference>
<gene>
    <name evidence="4" type="ORF">DXC39_13165</name>
</gene>
<sequence length="762" mass="83010">MGVGNNMVRVDAIEKVTGGAKYTADLEPKGLLVAKVVRSTIANGVVKSFDLEAALAVPGVVKIVTCFDVPDIQFPTPGHPWSVETAHQDIADRKLLNTRVRVYGDDIAAVIAEDEIAASRAARLVKVEYEEYEPMLTVEAAMAEGATVLHEEKPGNIIAHSSFVVGEGTYQEAVEGEDVVEIDHVYATQSVQHCHIETPISFAYMEKGRIVVTTSTQIPHIVRRVISQALGIPAGEIRVIKPYIGGGFGNKQDVLYEPLNAFLCTQVGGRGVRMEISREETLACTRVRHAIKLHVKAAVRKDGTLVARKLEAYSNQGGYASHAHAIVANTSNEFKQIYHDEKTLESDAYTVYTNIATGGAMRGYGIPQAAFAAECMADDLAVAVHMDPLEFRMKNCMPEGYVDPHTHVACNTYGLKECMEKGRSYIHWDEKRKEYENQTGPVRKGIGMAIFCYKTGVYPISLETASCRMVLNQDGSMQLQMGATEIGQGADTVFTQMAAETTGITEDKVHILSTQDTDITPFDTGAYASRQTYVSGMAVKKAGLIFKDRILDYAAYMLDKEKDTMDIQNNVVVDKESREKLLDMAELATTAFYSLDRSIHITAEATSHCKDNTFATGACFAEVEVDMPLGKVKVTNIVNVHDSGKLINPKLAEAQVHGGMSMGLGYALSEELLFDKSGRPLNDNLLDYKLPTSMDTPDLHVQFVELDDPTGPFGNKALGEPPAIPVAPAIRNAVLNATGVAVDSLPLDPQKLVAHFKAAELI</sequence>